<feature type="chain" id="PRO_5012323600" evidence="1">
    <location>
        <begin position="30"/>
        <end position="300"/>
    </location>
</feature>
<dbReference type="PANTHER" id="PTHR37017">
    <property type="entry name" value="AB HYDROLASE-1 DOMAIN-CONTAINING PROTEIN-RELATED"/>
    <property type="match status" value="1"/>
</dbReference>
<accession>A0A1T4Z742</accession>
<dbReference type="Pfam" id="PF12697">
    <property type="entry name" value="Abhydrolase_6"/>
    <property type="match status" value="1"/>
</dbReference>
<dbReference type="InterPro" id="IPR000073">
    <property type="entry name" value="AB_hydrolase_1"/>
</dbReference>
<feature type="signal peptide" evidence="1">
    <location>
        <begin position="1"/>
        <end position="29"/>
    </location>
</feature>
<gene>
    <name evidence="3" type="ORF">SAMN06295964_2949</name>
</gene>
<dbReference type="SUPFAM" id="SSF53474">
    <property type="entry name" value="alpha/beta-Hydrolases"/>
    <property type="match status" value="1"/>
</dbReference>
<dbReference type="Proteomes" id="UP000191040">
    <property type="component" value="Chromosome I"/>
</dbReference>
<dbReference type="Gene3D" id="3.40.50.1820">
    <property type="entry name" value="alpha/beta hydrolase"/>
    <property type="match status" value="1"/>
</dbReference>
<dbReference type="GO" id="GO:0003824">
    <property type="term" value="F:catalytic activity"/>
    <property type="evidence" value="ECO:0007669"/>
    <property type="project" value="UniProtKB-ARBA"/>
</dbReference>
<dbReference type="InterPro" id="IPR052897">
    <property type="entry name" value="Sec-Metab_Biosynth_Hydrolase"/>
</dbReference>
<evidence type="ECO:0000313" key="3">
    <source>
        <dbReference type="EMBL" id="SKB09870.1"/>
    </source>
</evidence>
<dbReference type="STRING" id="1736691.SAMN06295964_2949"/>
<keyword evidence="1" id="KW-0732">Signal</keyword>
<dbReference type="RefSeq" id="WP_197684333.1">
    <property type="nucleotide sequence ID" value="NZ_LT796768.1"/>
</dbReference>
<dbReference type="PANTHER" id="PTHR37017:SF11">
    <property type="entry name" value="ESTERASE_LIPASE_THIOESTERASE DOMAIN-CONTAINING PROTEIN"/>
    <property type="match status" value="1"/>
</dbReference>
<evidence type="ECO:0000256" key="1">
    <source>
        <dbReference type="SAM" id="SignalP"/>
    </source>
</evidence>
<organism evidence="3 4">
    <name type="scientific">Aeromicrobium choanae</name>
    <dbReference type="NCBI Taxonomy" id="1736691"/>
    <lineage>
        <taxon>Bacteria</taxon>
        <taxon>Bacillati</taxon>
        <taxon>Actinomycetota</taxon>
        <taxon>Actinomycetes</taxon>
        <taxon>Propionibacteriales</taxon>
        <taxon>Nocardioidaceae</taxon>
        <taxon>Aeromicrobium</taxon>
    </lineage>
</organism>
<protein>
    <submittedName>
        <fullName evidence="3">Pimeloyl-ACP methyl ester carboxylesterase</fullName>
    </submittedName>
</protein>
<evidence type="ECO:0000313" key="4">
    <source>
        <dbReference type="Proteomes" id="UP000191040"/>
    </source>
</evidence>
<proteinExistence type="predicted"/>
<name>A0A1T4Z742_9ACTN</name>
<reference evidence="4" key="1">
    <citation type="submission" date="2017-02" db="EMBL/GenBank/DDBJ databases">
        <authorList>
            <person name="Varghese N."/>
            <person name="Submissions S."/>
        </authorList>
    </citation>
    <scope>NUCLEOTIDE SEQUENCE [LARGE SCALE GENOMIC DNA]</scope>
    <source>
        <strain evidence="4">9H-4</strain>
    </source>
</reference>
<dbReference type="InterPro" id="IPR029058">
    <property type="entry name" value="AB_hydrolase_fold"/>
</dbReference>
<evidence type="ECO:0000259" key="2">
    <source>
        <dbReference type="Pfam" id="PF12697"/>
    </source>
</evidence>
<dbReference type="EMBL" id="LT796768">
    <property type="protein sequence ID" value="SKB09870.1"/>
    <property type="molecule type" value="Genomic_DNA"/>
</dbReference>
<feature type="domain" description="AB hydrolase-1" evidence="2">
    <location>
        <begin position="70"/>
        <end position="285"/>
    </location>
</feature>
<dbReference type="AlphaFoldDB" id="A0A1T4Z742"/>
<sequence>MHLTMSRGQARAAAAFTALALLLAAVVVAFDTRTSPVHGAGRAADGQDATRVLAAANATRKSLRGKKATVVLVHGAFADASGWTDVQSRLLDRGYTVHAWANPLRGVSSDGEYLRSFLGTIAGPIILVGHSYGGAVITQASTGNENVVSLVYVAAYALANGETVAQANELGGGHSDVIDSITVRPYPGAPEGDGDATIQPSRFRNVFAQDLPHRVTRTMATAQRPATLSSLVIPAGEPGYKTIPSYFLVAKEDRVIPPQAQAAMAQRAGARTSTYKSSHALLITRAKSVTDQILLADQQH</sequence>
<keyword evidence="4" id="KW-1185">Reference proteome</keyword>